<keyword evidence="5" id="KW-0067">ATP-binding</keyword>
<evidence type="ECO:0000259" key="11">
    <source>
        <dbReference type="SMART" id="SM00382"/>
    </source>
</evidence>
<evidence type="ECO:0000313" key="13">
    <source>
        <dbReference type="Proteomes" id="UP001240678"/>
    </source>
</evidence>
<dbReference type="FunFam" id="1.20.272.10:FF:000011">
    <property type="entry name" value="Replication factor C subunit 2"/>
    <property type="match status" value="1"/>
</dbReference>
<keyword evidence="6" id="KW-0238">DNA-binding</keyword>
<dbReference type="GO" id="GO:0006281">
    <property type="term" value="P:DNA repair"/>
    <property type="evidence" value="ECO:0007669"/>
    <property type="project" value="UniProtKB-ARBA"/>
</dbReference>
<dbReference type="PANTHER" id="PTHR11669:SF20">
    <property type="entry name" value="REPLICATION FACTOR C SUBUNIT 4"/>
    <property type="match status" value="1"/>
</dbReference>
<evidence type="ECO:0000256" key="2">
    <source>
        <dbReference type="ARBA" id="ARBA00005378"/>
    </source>
</evidence>
<keyword evidence="3" id="KW-0235">DNA replication</keyword>
<dbReference type="GO" id="GO:0003689">
    <property type="term" value="F:DNA clamp loader activity"/>
    <property type="evidence" value="ECO:0007669"/>
    <property type="project" value="TreeGrafter"/>
</dbReference>
<dbReference type="Gene3D" id="1.10.8.60">
    <property type="match status" value="1"/>
</dbReference>
<dbReference type="SUPFAM" id="SSF48019">
    <property type="entry name" value="post-AAA+ oligomerization domain-like"/>
    <property type="match status" value="1"/>
</dbReference>
<dbReference type="RefSeq" id="XP_060307477.1">
    <property type="nucleotide sequence ID" value="XM_060461757.1"/>
</dbReference>
<dbReference type="CDD" id="cd00009">
    <property type="entry name" value="AAA"/>
    <property type="match status" value="1"/>
</dbReference>
<keyword evidence="4" id="KW-0547">Nucleotide-binding</keyword>
<dbReference type="CDD" id="cd18140">
    <property type="entry name" value="HLD_clamp_RFC"/>
    <property type="match status" value="1"/>
</dbReference>
<dbReference type="GO" id="GO:0005663">
    <property type="term" value="C:DNA replication factor C complex"/>
    <property type="evidence" value="ECO:0007669"/>
    <property type="project" value="TreeGrafter"/>
</dbReference>
<dbReference type="InterPro" id="IPR003593">
    <property type="entry name" value="AAA+_ATPase"/>
</dbReference>
<keyword evidence="13" id="KW-1185">Reference proteome</keyword>
<dbReference type="AlphaFoldDB" id="A0AAI9YKX5"/>
<dbReference type="InterPro" id="IPR008921">
    <property type="entry name" value="DNA_pol3_clamp-load_cplx_C"/>
</dbReference>
<dbReference type="SMART" id="SM00382">
    <property type="entry name" value="AAA"/>
    <property type="match status" value="1"/>
</dbReference>
<evidence type="ECO:0000256" key="9">
    <source>
        <dbReference type="ARBA" id="ARBA00075373"/>
    </source>
</evidence>
<dbReference type="Proteomes" id="UP001240678">
    <property type="component" value="Unassembled WGS sequence"/>
</dbReference>
<dbReference type="InterPro" id="IPR027417">
    <property type="entry name" value="P-loop_NTPase"/>
</dbReference>
<evidence type="ECO:0000256" key="3">
    <source>
        <dbReference type="ARBA" id="ARBA00022705"/>
    </source>
</evidence>
<evidence type="ECO:0000256" key="1">
    <source>
        <dbReference type="ARBA" id="ARBA00004123"/>
    </source>
</evidence>
<comment type="caution">
    <text evidence="12">The sequence shown here is derived from an EMBL/GenBank/DDBJ whole genome shotgun (WGS) entry which is preliminary data.</text>
</comment>
<dbReference type="Gene3D" id="3.40.50.300">
    <property type="entry name" value="P-loop containing nucleotide triphosphate hydrolases"/>
    <property type="match status" value="1"/>
</dbReference>
<dbReference type="GO" id="GO:0000076">
    <property type="term" value="P:DNA replication checkpoint signaling"/>
    <property type="evidence" value="ECO:0007669"/>
    <property type="project" value="UniProtKB-ARBA"/>
</dbReference>
<keyword evidence="7" id="KW-0539">Nucleus</keyword>
<accession>A0AAI9YKX5</accession>
<dbReference type="InterPro" id="IPR003959">
    <property type="entry name" value="ATPase_AAA_core"/>
</dbReference>
<dbReference type="GO" id="GO:0016887">
    <property type="term" value="F:ATP hydrolysis activity"/>
    <property type="evidence" value="ECO:0007669"/>
    <property type="project" value="InterPro"/>
</dbReference>
<evidence type="ECO:0000256" key="4">
    <source>
        <dbReference type="ARBA" id="ARBA00022741"/>
    </source>
</evidence>
<dbReference type="FunFam" id="1.10.8.60:FF:000032">
    <property type="entry name" value="Replication factor C subunit 4"/>
    <property type="match status" value="1"/>
</dbReference>
<dbReference type="InterPro" id="IPR047854">
    <property type="entry name" value="RFC_lid"/>
</dbReference>
<evidence type="ECO:0000256" key="5">
    <source>
        <dbReference type="ARBA" id="ARBA00022840"/>
    </source>
</evidence>
<dbReference type="GO" id="GO:0006271">
    <property type="term" value="P:DNA strand elongation involved in DNA replication"/>
    <property type="evidence" value="ECO:0007669"/>
    <property type="project" value="UniProtKB-ARBA"/>
</dbReference>
<reference evidence="12 13" key="1">
    <citation type="submission" date="2016-10" db="EMBL/GenBank/DDBJ databases">
        <title>The genome sequence of Colletotrichum fioriniae PJ7.</title>
        <authorList>
            <person name="Baroncelli R."/>
        </authorList>
    </citation>
    <scope>NUCLEOTIDE SEQUENCE [LARGE SCALE GENOMIC DNA]</scope>
    <source>
        <strain evidence="12 13">IMI 309622</strain>
    </source>
</reference>
<dbReference type="InterPro" id="IPR013748">
    <property type="entry name" value="Rep_factorC_C"/>
</dbReference>
<protein>
    <recommendedName>
        <fullName evidence="8">Replication factor C subunit 2</fullName>
    </recommendedName>
    <alternativeName>
        <fullName evidence="9">Activator 1 41 kDa subunit</fullName>
    </alternativeName>
</protein>
<dbReference type="GO" id="GO:0005524">
    <property type="term" value="F:ATP binding"/>
    <property type="evidence" value="ECO:0007669"/>
    <property type="project" value="UniProtKB-KW"/>
</dbReference>
<dbReference type="Pfam" id="PF21960">
    <property type="entry name" value="RCF1-5-like_lid"/>
    <property type="match status" value="1"/>
</dbReference>
<evidence type="ECO:0000256" key="10">
    <source>
        <dbReference type="SAM" id="MobiDB-lite"/>
    </source>
</evidence>
<evidence type="ECO:0000256" key="6">
    <source>
        <dbReference type="ARBA" id="ARBA00023125"/>
    </source>
</evidence>
<dbReference type="GO" id="GO:0031391">
    <property type="term" value="C:Elg1 RFC-like complex"/>
    <property type="evidence" value="ECO:0007669"/>
    <property type="project" value="UniProtKB-ARBA"/>
</dbReference>
<feature type="domain" description="AAA+ ATPase" evidence="11">
    <location>
        <begin position="65"/>
        <end position="201"/>
    </location>
</feature>
<dbReference type="InterPro" id="IPR050238">
    <property type="entry name" value="DNA_Rep/Repair_Clamp_Loader"/>
</dbReference>
<dbReference type="GeneID" id="85345304"/>
<dbReference type="Gene3D" id="1.20.272.10">
    <property type="match status" value="1"/>
</dbReference>
<comment type="similarity">
    <text evidence="2">Belongs to the activator 1 small subunits family.</text>
</comment>
<dbReference type="GO" id="GO:0005634">
    <property type="term" value="C:nucleus"/>
    <property type="evidence" value="ECO:0007669"/>
    <property type="project" value="UniProtKB-SubCell"/>
</dbReference>
<dbReference type="PANTHER" id="PTHR11669">
    <property type="entry name" value="REPLICATION FACTOR C / DNA POLYMERASE III GAMMA-TAU SUBUNIT"/>
    <property type="match status" value="1"/>
</dbReference>
<feature type="region of interest" description="Disordered" evidence="10">
    <location>
        <begin position="1"/>
        <end position="34"/>
    </location>
</feature>
<dbReference type="GO" id="GO:0003677">
    <property type="term" value="F:DNA binding"/>
    <property type="evidence" value="ECO:0007669"/>
    <property type="project" value="UniProtKB-KW"/>
</dbReference>
<evidence type="ECO:0000256" key="8">
    <source>
        <dbReference type="ARBA" id="ARBA00040745"/>
    </source>
</evidence>
<sequence>MASFFDLKARKAAAANGTSTQKPEKSAQPPRAQPWVEKYRPKTLSDVTAQDHTVTVLQRTLQASNLPHMLFYGPPGTGKTSTVLALAKELYGPEMIKSRVLELNASDERGISIVREKVKDFARMQLTNPTNEYKKRYPCPPFKIIILDEADSMTQDAQSALRRTMETYSKITRFCLICNYVTRIIDPLASRCSKFRFKSLDQTNTKKRLEDISENEGVQLEEGAVDALIKCSEGDLRKAITFLQSAARLVGAGEKDAAGGDAMDVDKKPVTVKIIEDIAGVIPDKTIDTLVSAIRPQGAADTYAGVAEVVEDMVADGWSAGQVVTQLYQALVFDETIPDVQKNKIVLIFSEVDKRLVDGADEHLSILDLALRISGVMSGRVN</sequence>
<dbReference type="EMBL" id="MOOE01000018">
    <property type="protein sequence ID" value="KAK1514331.1"/>
    <property type="molecule type" value="Genomic_DNA"/>
</dbReference>
<evidence type="ECO:0000313" key="12">
    <source>
        <dbReference type="EMBL" id="KAK1514331.1"/>
    </source>
</evidence>
<dbReference type="FunFam" id="3.40.50.300:FF:000237">
    <property type="entry name" value="replication factor C subunit 4"/>
    <property type="match status" value="1"/>
</dbReference>
<organism evidence="12 13">
    <name type="scientific">Colletotrichum costaricense</name>
    <dbReference type="NCBI Taxonomy" id="1209916"/>
    <lineage>
        <taxon>Eukaryota</taxon>
        <taxon>Fungi</taxon>
        <taxon>Dikarya</taxon>
        <taxon>Ascomycota</taxon>
        <taxon>Pezizomycotina</taxon>
        <taxon>Sordariomycetes</taxon>
        <taxon>Hypocreomycetidae</taxon>
        <taxon>Glomerellales</taxon>
        <taxon>Glomerellaceae</taxon>
        <taxon>Colletotrichum</taxon>
        <taxon>Colletotrichum acutatum species complex</taxon>
    </lineage>
</organism>
<proteinExistence type="inferred from homology"/>
<evidence type="ECO:0000256" key="7">
    <source>
        <dbReference type="ARBA" id="ARBA00023242"/>
    </source>
</evidence>
<dbReference type="Pfam" id="PF00004">
    <property type="entry name" value="AAA"/>
    <property type="match status" value="1"/>
</dbReference>
<gene>
    <name evidence="12" type="ORF">CCOS01_13611</name>
</gene>
<name>A0AAI9YKX5_9PEZI</name>
<comment type="subcellular location">
    <subcellularLocation>
        <location evidence="1">Nucleus</location>
    </subcellularLocation>
</comment>
<dbReference type="SUPFAM" id="SSF52540">
    <property type="entry name" value="P-loop containing nucleoside triphosphate hydrolases"/>
    <property type="match status" value="1"/>
</dbReference>
<dbReference type="Pfam" id="PF08542">
    <property type="entry name" value="Rep_fac_C"/>
    <property type="match status" value="1"/>
</dbReference>
<dbReference type="NCBIfam" id="NF001679">
    <property type="entry name" value="PRK00440.1"/>
    <property type="match status" value="1"/>
</dbReference>